<dbReference type="EMBL" id="MKIO01000022">
    <property type="protein sequence ID" value="OLP56260.1"/>
    <property type="molecule type" value="Genomic_DNA"/>
</dbReference>
<feature type="domain" description="TfuA-like core" evidence="1">
    <location>
        <begin position="47"/>
        <end position="164"/>
    </location>
</feature>
<reference evidence="2 3" key="1">
    <citation type="submission" date="2016-09" db="EMBL/GenBank/DDBJ databases">
        <title>Rhizobium sp. nov., a novel species isolated from the rice rhizosphere.</title>
        <authorList>
            <person name="Zhao J."/>
            <person name="Zhang X."/>
        </authorList>
    </citation>
    <scope>NUCLEOTIDE SEQUENCE [LARGE SCALE GENOMIC DNA]</scope>
    <source>
        <strain evidence="2 3">MH17</strain>
    </source>
</reference>
<dbReference type="InterPro" id="IPR012924">
    <property type="entry name" value="TfuA_core"/>
</dbReference>
<evidence type="ECO:0000313" key="3">
    <source>
        <dbReference type="Proteomes" id="UP000186143"/>
    </source>
</evidence>
<comment type="caution">
    <text evidence="2">The sequence shown here is derived from an EMBL/GenBank/DDBJ whole genome shotgun (WGS) entry which is preliminary data.</text>
</comment>
<dbReference type="Pfam" id="PF07812">
    <property type="entry name" value="TfuA"/>
    <property type="match status" value="1"/>
</dbReference>
<proteinExistence type="predicted"/>
<dbReference type="Proteomes" id="UP000186143">
    <property type="component" value="Unassembled WGS sequence"/>
</dbReference>
<evidence type="ECO:0000313" key="2">
    <source>
        <dbReference type="EMBL" id="OLP56260.1"/>
    </source>
</evidence>
<dbReference type="AlphaFoldDB" id="A0A1Q9ALX7"/>
<dbReference type="OrthoDB" id="118811at2"/>
<dbReference type="STRING" id="1672749.BJF92_15270"/>
<accession>A0A1Q9ALX7</accession>
<protein>
    <submittedName>
        <fullName evidence="2">TfuA-like core domain-containing protein</fullName>
    </submittedName>
</protein>
<gene>
    <name evidence="2" type="ORF">BJF92_15270</name>
</gene>
<dbReference type="RefSeq" id="WP_075633980.1">
    <property type="nucleotide sequence ID" value="NZ_MKIO01000022.1"/>
</dbReference>
<evidence type="ECO:0000259" key="1">
    <source>
        <dbReference type="Pfam" id="PF07812"/>
    </source>
</evidence>
<name>A0A1Q9ALX7_9HYPH</name>
<organism evidence="2 3">
    <name type="scientific">Xaviernesmea rhizosphaerae</name>
    <dbReference type="NCBI Taxonomy" id="1672749"/>
    <lineage>
        <taxon>Bacteria</taxon>
        <taxon>Pseudomonadati</taxon>
        <taxon>Pseudomonadota</taxon>
        <taxon>Alphaproteobacteria</taxon>
        <taxon>Hyphomicrobiales</taxon>
        <taxon>Rhizobiaceae</taxon>
        <taxon>Rhizobium/Agrobacterium group</taxon>
        <taxon>Xaviernesmea</taxon>
    </lineage>
</organism>
<sequence>MKPIVFAGPSIFGLDTARLDIAFRPPAASGDLLAAVQAGAKVIGLIDGFYGNSAAVWHKEILYALTEGVVIVGGASMGALRAAECAPFGMIGIGEIFEAYRDGRRVCDGDVAISHAPAELGYRPLSIALVDAEATIADAADILGAADVDLLLKAARSLHFHRRTWRSIVAQAGLGKGHLAILAANTVSVKRRDAERLVSMLADCAPFPQASRAWTFQNTIFFDELRRRMSASDAAR</sequence>